<protein>
    <submittedName>
        <fullName evidence="1">Uncharacterized protein</fullName>
    </submittedName>
</protein>
<dbReference type="Proteomes" id="UP000281553">
    <property type="component" value="Unassembled WGS sequence"/>
</dbReference>
<dbReference type="AlphaFoldDB" id="A0A3P6PT34"/>
<keyword evidence="2" id="KW-1185">Reference proteome</keyword>
<evidence type="ECO:0000313" key="2">
    <source>
        <dbReference type="Proteomes" id="UP000281553"/>
    </source>
</evidence>
<reference evidence="1 2" key="1">
    <citation type="submission" date="2018-11" db="EMBL/GenBank/DDBJ databases">
        <authorList>
            <consortium name="Pathogen Informatics"/>
        </authorList>
    </citation>
    <scope>NUCLEOTIDE SEQUENCE [LARGE SCALE GENOMIC DNA]</scope>
</reference>
<name>A0A3P6PT34_DIBLA</name>
<organism evidence="1 2">
    <name type="scientific">Dibothriocephalus latus</name>
    <name type="common">Fish tapeworm</name>
    <name type="synonym">Diphyllobothrium latum</name>
    <dbReference type="NCBI Taxonomy" id="60516"/>
    <lineage>
        <taxon>Eukaryota</taxon>
        <taxon>Metazoa</taxon>
        <taxon>Spiralia</taxon>
        <taxon>Lophotrochozoa</taxon>
        <taxon>Platyhelminthes</taxon>
        <taxon>Cestoda</taxon>
        <taxon>Eucestoda</taxon>
        <taxon>Diphyllobothriidea</taxon>
        <taxon>Diphyllobothriidae</taxon>
        <taxon>Dibothriocephalus</taxon>
    </lineage>
</organism>
<dbReference type="OrthoDB" id="7340501at2759"/>
<gene>
    <name evidence="1" type="ORF">DILT_LOCUS728</name>
</gene>
<dbReference type="EMBL" id="UYRU01003505">
    <property type="protein sequence ID" value="VDK35957.1"/>
    <property type="molecule type" value="Genomic_DNA"/>
</dbReference>
<proteinExistence type="predicted"/>
<accession>A0A3P6PT34</accession>
<sequence length="91" mass="10317">MAVELRYAPPNAALKSDNADPSLDAWHGARKWSLAAMETDVGFTTRSQYEECGLEYLVENEISNRFYANTRDLELNPKFTSGRGRQPTMMN</sequence>
<evidence type="ECO:0000313" key="1">
    <source>
        <dbReference type="EMBL" id="VDK35957.1"/>
    </source>
</evidence>